<evidence type="ECO:0000256" key="10">
    <source>
        <dbReference type="ARBA" id="ARBA00022833"/>
    </source>
</evidence>
<feature type="domain" description="VRR-NUC" evidence="19">
    <location>
        <begin position="931"/>
        <end position="1045"/>
    </location>
</feature>
<feature type="region of interest" description="Disordered" evidence="18">
    <location>
        <begin position="17"/>
        <end position="115"/>
    </location>
</feature>
<evidence type="ECO:0000259" key="19">
    <source>
        <dbReference type="SMART" id="SM00990"/>
    </source>
</evidence>
<keyword evidence="4 17" id="KW-0540">Nuclease</keyword>
<evidence type="ECO:0000256" key="5">
    <source>
        <dbReference type="ARBA" id="ARBA00022723"/>
    </source>
</evidence>
<evidence type="ECO:0000256" key="3">
    <source>
        <dbReference type="ARBA" id="ARBA00005533"/>
    </source>
</evidence>
<keyword evidence="16 17" id="KW-0539">Nucleus</keyword>
<feature type="compositionally biased region" description="Basic and acidic residues" evidence="18">
    <location>
        <begin position="235"/>
        <end position="253"/>
    </location>
</feature>
<keyword evidence="6" id="KW-0255">Endonuclease</keyword>
<dbReference type="InterPro" id="IPR011856">
    <property type="entry name" value="tRNA_endonuc-like_dom_sf"/>
</dbReference>
<evidence type="ECO:0000313" key="20">
    <source>
        <dbReference type="EMBL" id="OWF54011.1"/>
    </source>
</evidence>
<keyword evidence="13" id="KW-0175">Coiled coil</keyword>
<keyword evidence="9 17" id="KW-0378">Hydrolase</keyword>
<evidence type="ECO:0000256" key="8">
    <source>
        <dbReference type="ARBA" id="ARBA00022771"/>
    </source>
</evidence>
<gene>
    <name evidence="20" type="ORF">KP79_PYT15309</name>
</gene>
<comment type="function">
    <text evidence="17">Nuclease required for the repair of DNA interstrand cross-links (ICL). Acts as a 5'-3' exonuclease that anchors at a cut end of DNA and cleaves DNA successively at every third nucleotide, allowing to excise an ICL from one strand through flanking incisions.</text>
</comment>
<feature type="region of interest" description="Disordered" evidence="18">
    <location>
        <begin position="203"/>
        <end position="288"/>
    </location>
</feature>
<keyword evidence="8" id="KW-0863">Zinc-finger</keyword>
<comment type="similarity">
    <text evidence="3 17">Belongs to the FAN1 family.</text>
</comment>
<keyword evidence="14 17" id="KW-0234">DNA repair</keyword>
<feature type="compositionally biased region" description="Polar residues" evidence="18">
    <location>
        <begin position="349"/>
        <end position="371"/>
    </location>
</feature>
<evidence type="ECO:0000313" key="21">
    <source>
        <dbReference type="Proteomes" id="UP000242188"/>
    </source>
</evidence>
<dbReference type="GO" id="GO:0070336">
    <property type="term" value="F:flap-structured DNA binding"/>
    <property type="evidence" value="ECO:0007669"/>
    <property type="project" value="TreeGrafter"/>
</dbReference>
<dbReference type="GO" id="GO:0036297">
    <property type="term" value="P:interstrand cross-link repair"/>
    <property type="evidence" value="ECO:0007669"/>
    <property type="project" value="InterPro"/>
</dbReference>
<feature type="compositionally biased region" description="Basic and acidic residues" evidence="18">
    <location>
        <begin position="336"/>
        <end position="348"/>
    </location>
</feature>
<feature type="region of interest" description="Disordered" evidence="18">
    <location>
        <begin position="313"/>
        <end position="398"/>
    </location>
</feature>
<dbReference type="PANTHER" id="PTHR15749:SF4">
    <property type="entry name" value="FANCONI-ASSOCIATED NUCLEASE 1"/>
    <property type="match status" value="1"/>
</dbReference>
<dbReference type="InterPro" id="IPR049126">
    <property type="entry name" value="FAN1-like_TPR"/>
</dbReference>
<dbReference type="EMBL" id="NEDP02001165">
    <property type="protein sequence ID" value="OWF54011.1"/>
    <property type="molecule type" value="Genomic_DNA"/>
</dbReference>
<feature type="compositionally biased region" description="Polar residues" evidence="18">
    <location>
        <begin position="154"/>
        <end position="168"/>
    </location>
</feature>
<evidence type="ECO:0000256" key="1">
    <source>
        <dbReference type="ARBA" id="ARBA00000983"/>
    </source>
</evidence>
<dbReference type="SMART" id="SM00990">
    <property type="entry name" value="VRR_NUC"/>
    <property type="match status" value="1"/>
</dbReference>
<feature type="compositionally biased region" description="Basic residues" evidence="18">
    <location>
        <begin position="225"/>
        <end position="234"/>
    </location>
</feature>
<dbReference type="AlphaFoldDB" id="A0A210QZE0"/>
<dbReference type="PANTHER" id="PTHR15749">
    <property type="entry name" value="FANCONI-ASSOCIATED NUCLEASE 1"/>
    <property type="match status" value="1"/>
</dbReference>
<dbReference type="OrthoDB" id="76364at2759"/>
<dbReference type="GO" id="GO:0008409">
    <property type="term" value="F:5'-3' exonuclease activity"/>
    <property type="evidence" value="ECO:0007669"/>
    <property type="project" value="TreeGrafter"/>
</dbReference>
<comment type="catalytic activity">
    <reaction evidence="1 17">
        <text>Hydrolytically removes 5'-nucleotides successively from the 3'-hydroxy termini of 3'-hydroxy-terminated oligonucleotides.</text>
        <dbReference type="EC" id="3.1.4.1"/>
    </reaction>
</comment>
<dbReference type="GO" id="GO:0005634">
    <property type="term" value="C:nucleus"/>
    <property type="evidence" value="ECO:0007669"/>
    <property type="project" value="UniProtKB-SubCell"/>
</dbReference>
<organism evidence="20 21">
    <name type="scientific">Mizuhopecten yessoensis</name>
    <name type="common">Japanese scallop</name>
    <name type="synonym">Patinopecten yessoensis</name>
    <dbReference type="NCBI Taxonomy" id="6573"/>
    <lineage>
        <taxon>Eukaryota</taxon>
        <taxon>Metazoa</taxon>
        <taxon>Spiralia</taxon>
        <taxon>Lophotrochozoa</taxon>
        <taxon>Mollusca</taxon>
        <taxon>Bivalvia</taxon>
        <taxon>Autobranchia</taxon>
        <taxon>Pteriomorphia</taxon>
        <taxon>Pectinida</taxon>
        <taxon>Pectinoidea</taxon>
        <taxon>Pectinidae</taxon>
        <taxon>Mizuhopecten</taxon>
    </lineage>
</organism>
<dbReference type="STRING" id="6573.A0A210QZE0"/>
<evidence type="ECO:0000256" key="15">
    <source>
        <dbReference type="ARBA" id="ARBA00023211"/>
    </source>
</evidence>
<evidence type="ECO:0000256" key="4">
    <source>
        <dbReference type="ARBA" id="ARBA00022722"/>
    </source>
</evidence>
<dbReference type="InterPro" id="IPR049132">
    <property type="entry name" value="FAN1-like_euk"/>
</dbReference>
<name>A0A210QZE0_MIZYE</name>
<evidence type="ECO:0000256" key="13">
    <source>
        <dbReference type="ARBA" id="ARBA00023054"/>
    </source>
</evidence>
<accession>A0A210QZE0</accession>
<dbReference type="InterPro" id="IPR014883">
    <property type="entry name" value="VRR_NUC"/>
</dbReference>
<dbReference type="GO" id="GO:0008270">
    <property type="term" value="F:zinc ion binding"/>
    <property type="evidence" value="ECO:0007669"/>
    <property type="project" value="UniProtKB-KW"/>
</dbReference>
<keyword evidence="21" id="KW-1185">Reference proteome</keyword>
<dbReference type="CDD" id="cd22326">
    <property type="entry name" value="FAN1-like"/>
    <property type="match status" value="1"/>
</dbReference>
<dbReference type="InterPro" id="IPR033315">
    <property type="entry name" value="Fan1-like"/>
</dbReference>
<dbReference type="InterPro" id="IPR049125">
    <property type="entry name" value="FAN1-like_WH"/>
</dbReference>
<dbReference type="EC" id="3.1.4.1" evidence="17"/>
<feature type="compositionally biased region" description="Low complexity" evidence="18">
    <location>
        <begin position="373"/>
        <end position="393"/>
    </location>
</feature>
<reference evidence="20 21" key="1">
    <citation type="journal article" date="2017" name="Nat. Ecol. Evol.">
        <title>Scallop genome provides insights into evolution of bilaterian karyotype and development.</title>
        <authorList>
            <person name="Wang S."/>
            <person name="Zhang J."/>
            <person name="Jiao W."/>
            <person name="Li J."/>
            <person name="Xun X."/>
            <person name="Sun Y."/>
            <person name="Guo X."/>
            <person name="Huan P."/>
            <person name="Dong B."/>
            <person name="Zhang L."/>
            <person name="Hu X."/>
            <person name="Sun X."/>
            <person name="Wang J."/>
            <person name="Zhao C."/>
            <person name="Wang Y."/>
            <person name="Wang D."/>
            <person name="Huang X."/>
            <person name="Wang R."/>
            <person name="Lv J."/>
            <person name="Li Y."/>
            <person name="Zhang Z."/>
            <person name="Liu B."/>
            <person name="Lu W."/>
            <person name="Hui Y."/>
            <person name="Liang J."/>
            <person name="Zhou Z."/>
            <person name="Hou R."/>
            <person name="Li X."/>
            <person name="Liu Y."/>
            <person name="Li H."/>
            <person name="Ning X."/>
            <person name="Lin Y."/>
            <person name="Zhao L."/>
            <person name="Xing Q."/>
            <person name="Dou J."/>
            <person name="Li Y."/>
            <person name="Mao J."/>
            <person name="Guo H."/>
            <person name="Dou H."/>
            <person name="Li T."/>
            <person name="Mu C."/>
            <person name="Jiang W."/>
            <person name="Fu Q."/>
            <person name="Fu X."/>
            <person name="Miao Y."/>
            <person name="Liu J."/>
            <person name="Yu Q."/>
            <person name="Li R."/>
            <person name="Liao H."/>
            <person name="Li X."/>
            <person name="Kong Y."/>
            <person name="Jiang Z."/>
            <person name="Chourrout D."/>
            <person name="Li R."/>
            <person name="Bao Z."/>
        </authorList>
    </citation>
    <scope>NUCLEOTIDE SEQUENCE [LARGE SCALE GENOMIC DNA]</scope>
    <source>
        <strain evidence="20 21">PY_sf001</strain>
    </source>
</reference>
<evidence type="ECO:0000256" key="14">
    <source>
        <dbReference type="ARBA" id="ARBA00023204"/>
    </source>
</evidence>
<evidence type="ECO:0000256" key="7">
    <source>
        <dbReference type="ARBA" id="ARBA00022763"/>
    </source>
</evidence>
<dbReference type="Proteomes" id="UP000242188">
    <property type="component" value="Unassembled WGS sequence"/>
</dbReference>
<sequence>MFLIFSLYLFRTKMKPQGIGKSPKKWGKQKLNKSPPPKGVQTITAMFKQQSAGVSRGSTSMSSNIGQDHSSDNSDSDDVTVVKVESQYFEKSGKNDDSEMSIPESTSPFFKKKRSSSRLRLKQSVSKKLLEDEVVKVDSEIKAETADNEESPSQKENTCNVNSDNGESSLKVGRSIRLSLGKRKLSEDLEDFVTEDKKKRNETKLLKKQIMNKSERQSSTSVDHHKSKAPHKIRKVESSKSVKCSSRTEDGTTRDTNVQRCMRDTEVKDASKHACASGSENKTSSKELTVATVEPISPSTSCESLLKQSDCHDHSQIKQNISEKQIQIKKTKMSNSRRDPKLDIKECQTQDSQSIGTVRVHSQSESQMENSKTTDSQTMDSQTVDSQTTDSQTESVGEDLKEKYKTPYYHENFKVIMTTVLGESDYQQLFNEEDMKFIGEFQTCSESAQKLYIRLFSRKLTWLPLTRIKYPEIEDDLTPVVTELAQHQLVQTAEGLTDLQVTLNILSAGDLKTLAKTYHINVTNQNKPDIIQLLIKKSRQSTIGSMFKVAGCGGSSTMLNRAKKLLGCCLHLMEEPRTVFLRMLMLFSLNDTILDEDNGTGSQGQQLFQMLQVNIGRLVYPGYKVNKSTSIFGDRDTFLRFATAVTMESDILTRLEKKDFDRAFDIYQSAEKQYDKQLQDQAIQSHDESLPVFLRSYTACGVFVRVLNQGVEILQRRKDYTQAVQLLEKLLSQQIYCVTYRGHWWERLAINYDAHLKQPAKALKCIGEGLEDEYLRTGHRLAVFQRAEKICTAPKSKFKDQLLNFHHEPVLDYPEVFLDGKVLPDNVPGARFRFLMSTPGSEGDPDDLTFCGVEQLVMEHYRQNGYTDGLHAEGSTVSSLFTLFFWDMIYRDIPDAFHSNFQVMPLDFHSDHFYSSRQDKIDQRLDTLRHSSVEELHQMVSDVWEQHEGEMCGMSWDRFSGVDHAKGLVSCFGGKVIAGILERYACNPRQTRGGFPDLTLWNTDNKTVKICEVKGPGDRLSHKQILWLSYLISLGVDTEVCYVKAVSTKKLKH</sequence>
<evidence type="ECO:0000256" key="12">
    <source>
        <dbReference type="ARBA" id="ARBA00022842"/>
    </source>
</evidence>
<dbReference type="Pfam" id="PF08774">
    <property type="entry name" value="VRR_NUC"/>
    <property type="match status" value="1"/>
</dbReference>
<comment type="subcellular location">
    <subcellularLocation>
        <location evidence="2 17">Nucleus</location>
    </subcellularLocation>
</comment>
<dbReference type="Pfam" id="PF21170">
    <property type="entry name" value="FAN1_TPR"/>
    <property type="match status" value="1"/>
</dbReference>
<dbReference type="Pfam" id="PF21315">
    <property type="entry name" value="FAN1_HTH"/>
    <property type="match status" value="1"/>
</dbReference>
<keyword evidence="5 17" id="KW-0479">Metal-binding</keyword>
<feature type="compositionally biased region" description="Basic residues" evidence="18">
    <location>
        <begin position="22"/>
        <end position="31"/>
    </location>
</feature>
<keyword evidence="7 17" id="KW-0227">DNA damage</keyword>
<evidence type="ECO:0000256" key="6">
    <source>
        <dbReference type="ARBA" id="ARBA00022759"/>
    </source>
</evidence>
<keyword evidence="11" id="KW-0269">Exonuclease</keyword>
<protein>
    <recommendedName>
        <fullName evidence="17">Fanconi-associated nuclease</fullName>
        <ecNumber evidence="17">3.1.4.1</ecNumber>
    </recommendedName>
</protein>
<feature type="compositionally biased region" description="Polar residues" evidence="18">
    <location>
        <begin position="41"/>
        <end position="67"/>
    </location>
</feature>
<dbReference type="Gene3D" id="3.40.1350.10">
    <property type="match status" value="1"/>
</dbReference>
<keyword evidence="12 17" id="KW-0460">Magnesium</keyword>
<keyword evidence="10" id="KW-0862">Zinc</keyword>
<evidence type="ECO:0000256" key="9">
    <source>
        <dbReference type="ARBA" id="ARBA00022801"/>
    </source>
</evidence>
<comment type="cofactor">
    <cofactor evidence="17">
        <name>Mg(2+)</name>
        <dbReference type="ChEBI" id="CHEBI:18420"/>
    </cofactor>
    <cofactor evidence="17">
        <name>Mn(2+)</name>
        <dbReference type="ChEBI" id="CHEBI:29035"/>
    </cofactor>
</comment>
<evidence type="ECO:0000256" key="18">
    <source>
        <dbReference type="SAM" id="MobiDB-lite"/>
    </source>
</evidence>
<dbReference type="GO" id="GO:0017108">
    <property type="term" value="F:5'-flap endonuclease activity"/>
    <property type="evidence" value="ECO:0007669"/>
    <property type="project" value="TreeGrafter"/>
</dbReference>
<feature type="region of interest" description="Disordered" evidence="18">
    <location>
        <begin position="142"/>
        <end position="170"/>
    </location>
</feature>
<evidence type="ECO:0000256" key="11">
    <source>
        <dbReference type="ARBA" id="ARBA00022839"/>
    </source>
</evidence>
<evidence type="ECO:0000256" key="2">
    <source>
        <dbReference type="ARBA" id="ARBA00004123"/>
    </source>
</evidence>
<proteinExistence type="inferred from homology"/>
<dbReference type="FunFam" id="3.40.1350.10:FF:000004">
    <property type="entry name" value="Fanconi-associated nuclease"/>
    <property type="match status" value="1"/>
</dbReference>
<feature type="compositionally biased region" description="Basic and acidic residues" evidence="18">
    <location>
        <begin position="261"/>
        <end position="272"/>
    </location>
</feature>
<dbReference type="GO" id="GO:0004528">
    <property type="term" value="F:phosphodiesterase I activity"/>
    <property type="evidence" value="ECO:0007669"/>
    <property type="project" value="UniProtKB-EC"/>
</dbReference>
<keyword evidence="15 17" id="KW-0464">Manganese</keyword>
<comment type="caution">
    <text evidence="20">The sequence shown here is derived from an EMBL/GenBank/DDBJ whole genome shotgun (WGS) entry which is preliminary data.</text>
</comment>
<evidence type="ECO:0000256" key="17">
    <source>
        <dbReference type="RuleBase" id="RU365033"/>
    </source>
</evidence>
<evidence type="ECO:0000256" key="16">
    <source>
        <dbReference type="ARBA" id="ARBA00023242"/>
    </source>
</evidence>